<keyword evidence="2" id="KW-1185">Reference proteome</keyword>
<protein>
    <submittedName>
        <fullName evidence="1">Uncharacterized protein</fullName>
    </submittedName>
</protein>
<comment type="caution">
    <text evidence="1">The sequence shown here is derived from an EMBL/GenBank/DDBJ whole genome shotgun (WGS) entry which is preliminary data.</text>
</comment>
<reference evidence="1" key="1">
    <citation type="submission" date="2021-06" db="EMBL/GenBank/DDBJ databases">
        <authorList>
            <person name="Hodson N. C."/>
            <person name="Mongue J. A."/>
            <person name="Jaron S. K."/>
        </authorList>
    </citation>
    <scope>NUCLEOTIDE SEQUENCE</scope>
</reference>
<evidence type="ECO:0000313" key="1">
    <source>
        <dbReference type="EMBL" id="CAG7722772.1"/>
    </source>
</evidence>
<organism evidence="1 2">
    <name type="scientific">Allacma fusca</name>
    <dbReference type="NCBI Taxonomy" id="39272"/>
    <lineage>
        <taxon>Eukaryota</taxon>
        <taxon>Metazoa</taxon>
        <taxon>Ecdysozoa</taxon>
        <taxon>Arthropoda</taxon>
        <taxon>Hexapoda</taxon>
        <taxon>Collembola</taxon>
        <taxon>Symphypleona</taxon>
        <taxon>Sminthuridae</taxon>
        <taxon>Allacma</taxon>
    </lineage>
</organism>
<gene>
    <name evidence="1" type="ORF">AFUS01_LOCUS11889</name>
</gene>
<accession>A0A8J2JP76</accession>
<dbReference type="AlphaFoldDB" id="A0A8J2JP76"/>
<proteinExistence type="predicted"/>
<dbReference type="EMBL" id="CAJVCH010092373">
    <property type="protein sequence ID" value="CAG7722772.1"/>
    <property type="molecule type" value="Genomic_DNA"/>
</dbReference>
<dbReference type="Proteomes" id="UP000708208">
    <property type="component" value="Unassembled WGS sequence"/>
</dbReference>
<evidence type="ECO:0000313" key="2">
    <source>
        <dbReference type="Proteomes" id="UP000708208"/>
    </source>
</evidence>
<sequence>MRSFEFRLDANKDSVKMNERSFNNRTSESERVKKILTSAGFLDHCEVRPDILRLHPPLTHTYTLSSKETDYLKELIKQLLLESRAKRV</sequence>
<name>A0A8J2JP76_9HEXA</name>